<proteinExistence type="predicted"/>
<organism evidence="2 3">
    <name type="scientific">Chryseobacterium oryctis</name>
    <dbReference type="NCBI Taxonomy" id="2952618"/>
    <lineage>
        <taxon>Bacteria</taxon>
        <taxon>Pseudomonadati</taxon>
        <taxon>Bacteroidota</taxon>
        <taxon>Flavobacteriia</taxon>
        <taxon>Flavobacteriales</taxon>
        <taxon>Weeksellaceae</taxon>
        <taxon>Chryseobacterium group</taxon>
        <taxon>Chryseobacterium</taxon>
    </lineage>
</organism>
<sequence>MTDYRRFYAKLEPEELYISEMKFDADFEKKMYLGVSLKGMCNPKATIKNASGEKNDFLYSLGISKLVVSEKAKSFLEKSEDAHYFEFFDIEFQNKKIPPFFLLNILELVDAFDWERSQYELFEELGPKGNKVIRDLIKMEIDESKTNNRKLFSLLNHEGNTIVHKDFAEEMIDYGLTGILTDPLWGHTL</sequence>
<evidence type="ECO:0000313" key="3">
    <source>
        <dbReference type="Proteomes" id="UP001163719"/>
    </source>
</evidence>
<gene>
    <name evidence="2" type="ORF">OH806_14310</name>
</gene>
<evidence type="ECO:0000313" key="2">
    <source>
        <dbReference type="EMBL" id="MCW3162440.1"/>
    </source>
</evidence>
<evidence type="ECO:0000259" key="1">
    <source>
        <dbReference type="Pfam" id="PF07791"/>
    </source>
</evidence>
<keyword evidence="3" id="KW-1185">Reference proteome</keyword>
<dbReference type="Pfam" id="PF07791">
    <property type="entry name" value="Imm11"/>
    <property type="match status" value="1"/>
</dbReference>
<comment type="caution">
    <text evidence="2">The sequence shown here is derived from an EMBL/GenBank/DDBJ whole genome shotgun (WGS) entry which is preliminary data.</text>
</comment>
<protein>
    <recommendedName>
        <fullName evidence="1">Immunity MXAN-0049 protein domain-containing protein</fullName>
    </recommendedName>
</protein>
<dbReference type="RefSeq" id="WP_264744357.1">
    <property type="nucleotide sequence ID" value="NZ_JAPDHV010000007.1"/>
</dbReference>
<name>A0ABT3HRN1_9FLAO</name>
<accession>A0ABT3HRN1</accession>
<dbReference type="InterPro" id="IPR012433">
    <property type="entry name" value="Imm11"/>
</dbReference>
<dbReference type="EMBL" id="JAPDHV010000007">
    <property type="protein sequence ID" value="MCW3162440.1"/>
    <property type="molecule type" value="Genomic_DNA"/>
</dbReference>
<reference evidence="2" key="1">
    <citation type="submission" date="2022-10" db="EMBL/GenBank/DDBJ databases">
        <title>Chryseobacterium babae sp. nov. isolated from the gut of the beetle Oryctes rhinoceros, and Chryseobacterium kimseyorum sp. nov., isolated from a stick insect rearing cage.</title>
        <authorList>
            <person name="Shelomi M."/>
            <person name="Han C.-J."/>
            <person name="Chen W.-M."/>
            <person name="Chen H.-K."/>
            <person name="Liaw S.-J."/>
            <person name="Muhle E."/>
            <person name="Clermont D."/>
        </authorList>
    </citation>
    <scope>NUCLEOTIDE SEQUENCE</scope>
    <source>
        <strain evidence="2">WLa1L2M3</strain>
    </source>
</reference>
<dbReference type="Proteomes" id="UP001163719">
    <property type="component" value="Unassembled WGS sequence"/>
</dbReference>
<feature type="domain" description="Immunity MXAN-0049 protein" evidence="1">
    <location>
        <begin position="49"/>
        <end position="179"/>
    </location>
</feature>